<evidence type="ECO:0000313" key="2">
    <source>
        <dbReference type="EMBL" id="MBC1616441.1"/>
    </source>
</evidence>
<reference evidence="2 3" key="1">
    <citation type="submission" date="2020-03" db="EMBL/GenBank/DDBJ databases">
        <title>Soil Listeria distribution.</title>
        <authorList>
            <person name="Liao J."/>
            <person name="Wiedmann M."/>
        </authorList>
    </citation>
    <scope>NUCLEOTIDE SEQUENCE [LARGE SCALE GENOMIC DNA]</scope>
    <source>
        <strain evidence="2 3">FSL L7-1299</strain>
    </source>
</reference>
<name>A0A842AL43_9LIST</name>
<organism evidence="2 3">
    <name type="scientific">Listeria booriae</name>
    <dbReference type="NCBI Taxonomy" id="1552123"/>
    <lineage>
        <taxon>Bacteria</taxon>
        <taxon>Bacillati</taxon>
        <taxon>Bacillota</taxon>
        <taxon>Bacilli</taxon>
        <taxon>Bacillales</taxon>
        <taxon>Listeriaceae</taxon>
        <taxon>Listeria</taxon>
    </lineage>
</organism>
<evidence type="ECO:0000313" key="3">
    <source>
        <dbReference type="Proteomes" id="UP000574104"/>
    </source>
</evidence>
<dbReference type="AlphaFoldDB" id="A0A842AL43"/>
<gene>
    <name evidence="2" type="ORF">HB904_09595</name>
</gene>
<dbReference type="EMBL" id="JAARSH010000005">
    <property type="protein sequence ID" value="MBC1616441.1"/>
    <property type="molecule type" value="Genomic_DNA"/>
</dbReference>
<proteinExistence type="predicted"/>
<dbReference type="RefSeq" id="WP_185434419.1">
    <property type="nucleotide sequence ID" value="NZ_JAARSH010000005.1"/>
</dbReference>
<accession>A0A842AL43</accession>
<evidence type="ECO:0000256" key="1">
    <source>
        <dbReference type="SAM" id="Coils"/>
    </source>
</evidence>
<dbReference type="Proteomes" id="UP000574104">
    <property type="component" value="Unassembled WGS sequence"/>
</dbReference>
<sequence length="76" mass="8796">MNAKRRKRIQATLNILSEQLDLLEQLKDEEQEYVESIPENLQGSERYEVAEEAAANLEEAYDLVNDAIEKLEEAML</sequence>
<keyword evidence="1" id="KW-0175">Coiled coil</keyword>
<protein>
    <submittedName>
        <fullName evidence="2">Uncharacterized protein</fullName>
    </submittedName>
</protein>
<feature type="coiled-coil region" evidence="1">
    <location>
        <begin position="6"/>
        <end position="74"/>
    </location>
</feature>
<comment type="caution">
    <text evidence="2">The sequence shown here is derived from an EMBL/GenBank/DDBJ whole genome shotgun (WGS) entry which is preliminary data.</text>
</comment>